<proteinExistence type="predicted"/>
<keyword evidence="1" id="KW-0812">Transmembrane</keyword>
<name>A0AAF0Q161_SOLVR</name>
<evidence type="ECO:0000313" key="2">
    <source>
        <dbReference type="EMBL" id="WMV14537.1"/>
    </source>
</evidence>
<reference evidence="2" key="1">
    <citation type="submission" date="2023-08" db="EMBL/GenBank/DDBJ databases">
        <title>A de novo genome assembly of Solanum verrucosum Schlechtendal, a Mexican diploid species geographically isolated from the other diploid A-genome species in potato relatives.</title>
        <authorList>
            <person name="Hosaka K."/>
        </authorList>
    </citation>
    <scope>NUCLEOTIDE SEQUENCE</scope>
    <source>
        <tissue evidence="2">Young leaves</tissue>
    </source>
</reference>
<sequence length="99" mass="11189">MLLNHEGHHRHPFFPRSLLLHKRPSAVKSPDLVKKFHHTGDLDKTLAILVSSVFFFLCVIIFSTTMVNGLKTFISINFVPNITKMTPTLAVEAVTDRCC</sequence>
<organism evidence="2 3">
    <name type="scientific">Solanum verrucosum</name>
    <dbReference type="NCBI Taxonomy" id="315347"/>
    <lineage>
        <taxon>Eukaryota</taxon>
        <taxon>Viridiplantae</taxon>
        <taxon>Streptophyta</taxon>
        <taxon>Embryophyta</taxon>
        <taxon>Tracheophyta</taxon>
        <taxon>Spermatophyta</taxon>
        <taxon>Magnoliopsida</taxon>
        <taxon>eudicotyledons</taxon>
        <taxon>Gunneridae</taxon>
        <taxon>Pentapetalae</taxon>
        <taxon>asterids</taxon>
        <taxon>lamiids</taxon>
        <taxon>Solanales</taxon>
        <taxon>Solanaceae</taxon>
        <taxon>Solanoideae</taxon>
        <taxon>Solaneae</taxon>
        <taxon>Solanum</taxon>
    </lineage>
</organism>
<dbReference type="AlphaFoldDB" id="A0AAF0Q161"/>
<keyword evidence="3" id="KW-1185">Reference proteome</keyword>
<evidence type="ECO:0000313" key="3">
    <source>
        <dbReference type="Proteomes" id="UP001234989"/>
    </source>
</evidence>
<keyword evidence="1" id="KW-1133">Transmembrane helix</keyword>
<accession>A0AAF0Q161</accession>
<feature type="transmembrane region" description="Helical" evidence="1">
    <location>
        <begin position="46"/>
        <end position="67"/>
    </location>
</feature>
<keyword evidence="1" id="KW-0472">Membrane</keyword>
<evidence type="ECO:0000256" key="1">
    <source>
        <dbReference type="SAM" id="Phobius"/>
    </source>
</evidence>
<protein>
    <submittedName>
        <fullName evidence="2">Uncharacterized protein</fullName>
    </submittedName>
</protein>
<dbReference type="Proteomes" id="UP001234989">
    <property type="component" value="Chromosome 2"/>
</dbReference>
<gene>
    <name evidence="2" type="ORF">MTR67_007922</name>
</gene>
<dbReference type="EMBL" id="CP133613">
    <property type="protein sequence ID" value="WMV14537.1"/>
    <property type="molecule type" value="Genomic_DNA"/>
</dbReference>